<dbReference type="GO" id="GO:0030289">
    <property type="term" value="C:protein phosphatase 4 complex"/>
    <property type="evidence" value="ECO:0007669"/>
    <property type="project" value="InterPro"/>
</dbReference>
<dbReference type="AlphaFoldDB" id="A0A433CCZ7"/>
<evidence type="ECO:0000313" key="4">
    <source>
        <dbReference type="Proteomes" id="UP000268093"/>
    </source>
</evidence>
<dbReference type="EMBL" id="RBNI01013151">
    <property type="protein sequence ID" value="RUP36515.1"/>
    <property type="molecule type" value="Genomic_DNA"/>
</dbReference>
<protein>
    <submittedName>
        <fullName evidence="3">PPP4R2-domain-containing protein</fullName>
    </submittedName>
</protein>
<dbReference type="InterPro" id="IPR015267">
    <property type="entry name" value="PPP4R2"/>
</dbReference>
<dbReference type="GO" id="GO:0005737">
    <property type="term" value="C:cytoplasm"/>
    <property type="evidence" value="ECO:0007669"/>
    <property type="project" value="TreeGrafter"/>
</dbReference>
<feature type="region of interest" description="Disordered" evidence="2">
    <location>
        <begin position="350"/>
        <end position="372"/>
    </location>
</feature>
<dbReference type="Proteomes" id="UP000268093">
    <property type="component" value="Unassembled WGS sequence"/>
</dbReference>
<dbReference type="Pfam" id="PF09184">
    <property type="entry name" value="PPP4R2"/>
    <property type="match status" value="1"/>
</dbReference>
<name>A0A433CCZ7_9FUNG</name>
<dbReference type="GO" id="GO:0005634">
    <property type="term" value="C:nucleus"/>
    <property type="evidence" value="ECO:0007669"/>
    <property type="project" value="TreeGrafter"/>
</dbReference>
<organism evidence="3 4">
    <name type="scientific">Jimgerdemannia flammicorona</name>
    <dbReference type="NCBI Taxonomy" id="994334"/>
    <lineage>
        <taxon>Eukaryota</taxon>
        <taxon>Fungi</taxon>
        <taxon>Fungi incertae sedis</taxon>
        <taxon>Mucoromycota</taxon>
        <taxon>Mucoromycotina</taxon>
        <taxon>Endogonomycetes</taxon>
        <taxon>Endogonales</taxon>
        <taxon>Endogonaceae</taxon>
        <taxon>Jimgerdemannia</taxon>
    </lineage>
</organism>
<evidence type="ECO:0000256" key="2">
    <source>
        <dbReference type="SAM" id="MobiDB-lite"/>
    </source>
</evidence>
<sequence>MKNLLGVCTPAQARHFIVRSRVGLVQHEWGELFRETWRLPHLCALSMGDGEEATIGAEFDVVDLFLEVEMVQHDTSGEVDEKSKAVWVMREEEEEEREGLGDITYRIYYHTAPTTTLLPPLPPLPPLHTTPNPAMADNNHWDPDYDAILSDIAASNKINIPWYRLRDILKAKLNNNLHTLAPANPDHLPERPEDYQDRINAILDAFQGPPFTIQRLCELLTKPTEHHKTMIKYLRAMEKVVMVTSSFDEFPEPSLPPAPVNGTATGGAAVPESSLASTSINIITETTLEPIVFNHPQAQAQLQEVEDEEDGDKREGGEEKLQRTTIETVAADEDTLVTDADDNRAVEHTASLGTEDAPLENTDGSSSSSTTAAAVATPTAVLVAETDGPVVKEEGVVAVFKEDVGDQTQSRDQPLLSEQQQRTAAGQRQDDAIGEEVLADEDKGDPMDMDG</sequence>
<feature type="compositionally biased region" description="Polar residues" evidence="2">
    <location>
        <begin position="406"/>
        <end position="426"/>
    </location>
</feature>
<gene>
    <name evidence="3" type="ORF">BC936DRAFT_138468</name>
</gene>
<proteinExistence type="inferred from homology"/>
<dbReference type="OrthoDB" id="341898at2759"/>
<evidence type="ECO:0000313" key="3">
    <source>
        <dbReference type="EMBL" id="RUP36515.1"/>
    </source>
</evidence>
<feature type="compositionally biased region" description="Basic and acidic residues" evidence="2">
    <location>
        <begin position="440"/>
        <end position="451"/>
    </location>
</feature>
<feature type="compositionally biased region" description="Basic and acidic residues" evidence="2">
    <location>
        <begin position="311"/>
        <end position="322"/>
    </location>
</feature>
<feature type="region of interest" description="Disordered" evidence="2">
    <location>
        <begin position="302"/>
        <end position="324"/>
    </location>
</feature>
<evidence type="ECO:0000256" key="1">
    <source>
        <dbReference type="ARBA" id="ARBA00009207"/>
    </source>
</evidence>
<keyword evidence="4" id="KW-1185">Reference proteome</keyword>
<dbReference type="PANTHER" id="PTHR16487:SF0">
    <property type="entry name" value="PROTEIN PHOSPHATASE 4 REGULATORY SUBUNIT 2-RELATED"/>
    <property type="match status" value="1"/>
</dbReference>
<reference evidence="3 4" key="1">
    <citation type="journal article" date="2018" name="New Phytol.">
        <title>Phylogenomics of Endogonaceae and evolution of mycorrhizas within Mucoromycota.</title>
        <authorList>
            <person name="Chang Y."/>
            <person name="Desiro A."/>
            <person name="Na H."/>
            <person name="Sandor L."/>
            <person name="Lipzen A."/>
            <person name="Clum A."/>
            <person name="Barry K."/>
            <person name="Grigoriev I.V."/>
            <person name="Martin F.M."/>
            <person name="Stajich J.E."/>
            <person name="Smith M.E."/>
            <person name="Bonito G."/>
            <person name="Spatafora J.W."/>
        </authorList>
    </citation>
    <scope>NUCLEOTIDE SEQUENCE [LARGE SCALE GENOMIC DNA]</scope>
    <source>
        <strain evidence="3 4">GMNB39</strain>
    </source>
</reference>
<comment type="similarity">
    <text evidence="1">Belongs to the PPP4R2 family.</text>
</comment>
<feature type="region of interest" description="Disordered" evidence="2">
    <location>
        <begin position="402"/>
        <end position="451"/>
    </location>
</feature>
<dbReference type="GO" id="GO:0019888">
    <property type="term" value="F:protein phosphatase regulator activity"/>
    <property type="evidence" value="ECO:0007669"/>
    <property type="project" value="InterPro"/>
</dbReference>
<dbReference type="PANTHER" id="PTHR16487">
    <property type="entry name" value="PPP4R2-RELATED PROTEIN"/>
    <property type="match status" value="1"/>
</dbReference>
<comment type="caution">
    <text evidence="3">The sequence shown here is derived from an EMBL/GenBank/DDBJ whole genome shotgun (WGS) entry which is preliminary data.</text>
</comment>
<accession>A0A433CCZ7</accession>